<dbReference type="PROSITE" id="PS52016">
    <property type="entry name" value="TONB_DEPENDENT_REC_3"/>
    <property type="match status" value="1"/>
</dbReference>
<evidence type="ECO:0000256" key="10">
    <source>
        <dbReference type="PROSITE-ProRule" id="PRU01360"/>
    </source>
</evidence>
<dbReference type="Pfam" id="PF00593">
    <property type="entry name" value="TonB_dep_Rec_b-barrel"/>
    <property type="match status" value="1"/>
</dbReference>
<proteinExistence type="inferred from homology"/>
<dbReference type="RefSeq" id="WP_345368454.1">
    <property type="nucleotide sequence ID" value="NZ_BAABJX010000003.1"/>
</dbReference>
<evidence type="ECO:0000256" key="2">
    <source>
        <dbReference type="ARBA" id="ARBA00022448"/>
    </source>
</evidence>
<gene>
    <name evidence="15" type="ORF">GCM10023331_01040</name>
</gene>
<evidence type="ECO:0000256" key="12">
    <source>
        <dbReference type="SAM" id="SignalP"/>
    </source>
</evidence>
<keyword evidence="3 10" id="KW-1134">Transmembrane beta strand</keyword>
<dbReference type="Pfam" id="PF13715">
    <property type="entry name" value="CarbopepD_reg_2"/>
    <property type="match status" value="1"/>
</dbReference>
<evidence type="ECO:0000256" key="11">
    <source>
        <dbReference type="RuleBase" id="RU003357"/>
    </source>
</evidence>
<feature type="signal peptide" evidence="12">
    <location>
        <begin position="1"/>
        <end position="16"/>
    </location>
</feature>
<sequence>MKTYLTFLLFTLVSFAAIGQTQVTKIQGSLIEAGTREAVVGATIRLEGTTIGTLSNLDGAFELLASGQEGTTATLEISFVGFEKILKEVTLNRATVNLGEIALKPSVVGMEEVLVLASVAIDRKTPVAVSTVRPEFIQEKLGTQEFPEILKSTPGVYTTKQGGGYGDSRINIRGFDMRNTAVMVNGVPVNDMENGWVYWSNWAGLSDVARTIQVQRGLGASKIAVPSVGGTINILTKTTDAEKGGNVQMMIGNNGFRKTGLTLSTGLMDNNFAVTFMGTRSEGDGWVDGTWHDAWSYFLNVSKKWNNHILSLTALGSPQRHGQRSSKADPSVYKQYGRQYNSEWGYKNGQMFNLRENFYHKPQISLNHYWTISDKTDLATSAYVSFGTGGGTGSLGEEQSKFYNYKTADGLIDIDRIIAENQENGNKGASAILRASRNDHNWYGVLSNLTHRVNDRLTLSGGFDLRAYQGKHFREVTDLLGGEFYMDTRDMNNPTHFAKVGDVIDYNNLGEVAWGGTFAQAEYTLGELTAFVSGSFSNVSFRRTDYFNYLNTDEAQQSDWYSFQGYSVKGGANFNLTEQQNVFFNAGYFERPPLFNAVFFSYNSNDVNPEARTEKTLGLELGYGLKLNKLSLNVNAYHTEWRDKAFVRRFFDNDGNIFLFNMSGVNALHQGVELDFVYRPFKAVEFTGMASVGDWRWTNDLKDVQVYNDSQELLGTINMYTKDLKVGDAAQTTFALGANLFLTDDLKIGANFNHYDDLYAYYDPAGRTNAEERGEQVWEVPSYNLLDVNLRYNFQVAGMSATLIGNVNNVLDTEYISEANSETAVYYGLGRTWSLGMKLNF</sequence>
<evidence type="ECO:0000256" key="9">
    <source>
        <dbReference type="ARBA" id="ARBA00023237"/>
    </source>
</evidence>
<dbReference type="PANTHER" id="PTHR30069:SF29">
    <property type="entry name" value="HEMOGLOBIN AND HEMOGLOBIN-HAPTOGLOBIN-BINDING PROTEIN 1-RELATED"/>
    <property type="match status" value="1"/>
</dbReference>
<name>A0ABP9CVS2_9BACT</name>
<organism evidence="15 16">
    <name type="scientific">Algivirga pacifica</name>
    <dbReference type="NCBI Taxonomy" id="1162670"/>
    <lineage>
        <taxon>Bacteria</taxon>
        <taxon>Pseudomonadati</taxon>
        <taxon>Bacteroidota</taxon>
        <taxon>Cytophagia</taxon>
        <taxon>Cytophagales</taxon>
        <taxon>Flammeovirgaceae</taxon>
        <taxon>Algivirga</taxon>
    </lineage>
</organism>
<accession>A0ABP9CVS2</accession>
<dbReference type="Gene3D" id="2.170.130.10">
    <property type="entry name" value="TonB-dependent receptor, plug domain"/>
    <property type="match status" value="1"/>
</dbReference>
<dbReference type="PROSITE" id="PS01156">
    <property type="entry name" value="TONB_DEPENDENT_REC_2"/>
    <property type="match status" value="1"/>
</dbReference>
<keyword evidence="6 11" id="KW-0798">TonB box</keyword>
<feature type="chain" id="PRO_5045671506" evidence="12">
    <location>
        <begin position="17"/>
        <end position="841"/>
    </location>
</feature>
<evidence type="ECO:0000256" key="8">
    <source>
        <dbReference type="ARBA" id="ARBA00023170"/>
    </source>
</evidence>
<dbReference type="Gene3D" id="2.40.170.20">
    <property type="entry name" value="TonB-dependent receptor, beta-barrel domain"/>
    <property type="match status" value="1"/>
</dbReference>
<evidence type="ECO:0000313" key="15">
    <source>
        <dbReference type="EMBL" id="GAA4820487.1"/>
    </source>
</evidence>
<keyword evidence="4 10" id="KW-0812">Transmembrane</keyword>
<evidence type="ECO:0000256" key="5">
    <source>
        <dbReference type="ARBA" id="ARBA00022729"/>
    </source>
</evidence>
<evidence type="ECO:0000259" key="14">
    <source>
        <dbReference type="Pfam" id="PF07715"/>
    </source>
</evidence>
<evidence type="ECO:0000256" key="7">
    <source>
        <dbReference type="ARBA" id="ARBA00023136"/>
    </source>
</evidence>
<comment type="subcellular location">
    <subcellularLocation>
        <location evidence="1 10">Cell outer membrane</location>
        <topology evidence="1 10">Multi-pass membrane protein</topology>
    </subcellularLocation>
</comment>
<feature type="domain" description="TonB-dependent receptor-like beta-barrel" evidence="13">
    <location>
        <begin position="336"/>
        <end position="810"/>
    </location>
</feature>
<dbReference type="PANTHER" id="PTHR30069">
    <property type="entry name" value="TONB-DEPENDENT OUTER MEMBRANE RECEPTOR"/>
    <property type="match status" value="1"/>
</dbReference>
<dbReference type="EMBL" id="BAABJX010000003">
    <property type="protein sequence ID" value="GAA4820487.1"/>
    <property type="molecule type" value="Genomic_DNA"/>
</dbReference>
<dbReference type="InterPro" id="IPR008969">
    <property type="entry name" value="CarboxyPept-like_regulatory"/>
</dbReference>
<evidence type="ECO:0000256" key="6">
    <source>
        <dbReference type="ARBA" id="ARBA00023077"/>
    </source>
</evidence>
<dbReference type="InterPro" id="IPR012910">
    <property type="entry name" value="Plug_dom"/>
</dbReference>
<keyword evidence="9 10" id="KW-0998">Cell outer membrane</keyword>
<reference evidence="16" key="1">
    <citation type="journal article" date="2019" name="Int. J. Syst. Evol. Microbiol.">
        <title>The Global Catalogue of Microorganisms (GCM) 10K type strain sequencing project: providing services to taxonomists for standard genome sequencing and annotation.</title>
        <authorList>
            <consortium name="The Broad Institute Genomics Platform"/>
            <consortium name="The Broad Institute Genome Sequencing Center for Infectious Disease"/>
            <person name="Wu L."/>
            <person name="Ma J."/>
        </authorList>
    </citation>
    <scope>NUCLEOTIDE SEQUENCE [LARGE SCALE GENOMIC DNA]</scope>
    <source>
        <strain evidence="16">JCM 18326</strain>
    </source>
</reference>
<keyword evidence="7 10" id="KW-0472">Membrane</keyword>
<dbReference type="InterPro" id="IPR000531">
    <property type="entry name" value="Beta-barrel_TonB"/>
</dbReference>
<dbReference type="Proteomes" id="UP001500298">
    <property type="component" value="Unassembled WGS sequence"/>
</dbReference>
<keyword evidence="2 10" id="KW-0813">Transport</keyword>
<evidence type="ECO:0000256" key="3">
    <source>
        <dbReference type="ARBA" id="ARBA00022452"/>
    </source>
</evidence>
<evidence type="ECO:0000256" key="4">
    <source>
        <dbReference type="ARBA" id="ARBA00022692"/>
    </source>
</evidence>
<dbReference type="SUPFAM" id="SSF56935">
    <property type="entry name" value="Porins"/>
    <property type="match status" value="1"/>
</dbReference>
<dbReference type="Pfam" id="PF07715">
    <property type="entry name" value="Plug"/>
    <property type="match status" value="1"/>
</dbReference>
<evidence type="ECO:0000313" key="16">
    <source>
        <dbReference type="Proteomes" id="UP001500298"/>
    </source>
</evidence>
<keyword evidence="16" id="KW-1185">Reference proteome</keyword>
<protein>
    <submittedName>
        <fullName evidence="15">TonB-dependent receptor</fullName>
    </submittedName>
</protein>
<keyword evidence="8 15" id="KW-0675">Receptor</keyword>
<dbReference type="SUPFAM" id="SSF49464">
    <property type="entry name" value="Carboxypeptidase regulatory domain-like"/>
    <property type="match status" value="1"/>
</dbReference>
<evidence type="ECO:0000259" key="13">
    <source>
        <dbReference type="Pfam" id="PF00593"/>
    </source>
</evidence>
<dbReference type="InterPro" id="IPR037066">
    <property type="entry name" value="Plug_dom_sf"/>
</dbReference>
<dbReference type="InterPro" id="IPR039426">
    <property type="entry name" value="TonB-dep_rcpt-like"/>
</dbReference>
<dbReference type="InterPro" id="IPR010917">
    <property type="entry name" value="TonB_rcpt_CS"/>
</dbReference>
<evidence type="ECO:0000256" key="1">
    <source>
        <dbReference type="ARBA" id="ARBA00004571"/>
    </source>
</evidence>
<dbReference type="InterPro" id="IPR036942">
    <property type="entry name" value="Beta-barrel_TonB_sf"/>
</dbReference>
<comment type="similarity">
    <text evidence="10 11">Belongs to the TonB-dependent receptor family.</text>
</comment>
<keyword evidence="5 12" id="KW-0732">Signal</keyword>
<comment type="caution">
    <text evidence="15">The sequence shown here is derived from an EMBL/GenBank/DDBJ whole genome shotgun (WGS) entry which is preliminary data.</text>
</comment>
<feature type="domain" description="TonB-dependent receptor plug" evidence="14">
    <location>
        <begin position="123"/>
        <end position="230"/>
    </location>
</feature>